<feature type="region of interest" description="Disordered" evidence="1">
    <location>
        <begin position="47"/>
        <end position="133"/>
    </location>
</feature>
<reference evidence="2 3" key="1">
    <citation type="submission" date="2022-05" db="EMBL/GenBank/DDBJ databases">
        <authorList>
            <consortium name="Genoscope - CEA"/>
            <person name="William W."/>
        </authorList>
    </citation>
    <scope>NUCLEOTIDE SEQUENCE [LARGE SCALE GENOMIC DNA]</scope>
</reference>
<gene>
    <name evidence="2" type="ORF">PEVE_00001348</name>
</gene>
<feature type="compositionally biased region" description="Pro residues" evidence="1">
    <location>
        <begin position="93"/>
        <end position="109"/>
    </location>
</feature>
<dbReference type="EMBL" id="CALNXI010001073">
    <property type="protein sequence ID" value="CAH3154216.1"/>
    <property type="molecule type" value="Genomic_DNA"/>
</dbReference>
<protein>
    <submittedName>
        <fullName evidence="2">Uncharacterized protein</fullName>
    </submittedName>
</protein>
<accession>A0ABN8Q0J5</accession>
<keyword evidence="3" id="KW-1185">Reference proteome</keyword>
<name>A0ABN8Q0J5_9CNID</name>
<sequence>MQEMQGNMDDVLSRNDRRDDEKAKRYFQLQNRYLAFKEQLNTRTRPEEIISTVPDLTSRTQDSSTATTAFSTPLNPFNETPEFTQKPDKESLTPPPPLNPALLTPPPTVDTPSQQGPKRKRRRIQFVNYLDNH</sequence>
<comment type="caution">
    <text evidence="2">The sequence shown here is derived from an EMBL/GenBank/DDBJ whole genome shotgun (WGS) entry which is preliminary data.</text>
</comment>
<feature type="region of interest" description="Disordered" evidence="1">
    <location>
        <begin position="1"/>
        <end position="23"/>
    </location>
</feature>
<feature type="compositionally biased region" description="Polar residues" evidence="1">
    <location>
        <begin position="54"/>
        <end position="83"/>
    </location>
</feature>
<evidence type="ECO:0000313" key="2">
    <source>
        <dbReference type="EMBL" id="CAH3154216.1"/>
    </source>
</evidence>
<evidence type="ECO:0000256" key="1">
    <source>
        <dbReference type="SAM" id="MobiDB-lite"/>
    </source>
</evidence>
<feature type="compositionally biased region" description="Basic and acidic residues" evidence="1">
    <location>
        <begin position="11"/>
        <end position="23"/>
    </location>
</feature>
<dbReference type="Proteomes" id="UP001159427">
    <property type="component" value="Unassembled WGS sequence"/>
</dbReference>
<organism evidence="2 3">
    <name type="scientific">Porites evermanni</name>
    <dbReference type="NCBI Taxonomy" id="104178"/>
    <lineage>
        <taxon>Eukaryota</taxon>
        <taxon>Metazoa</taxon>
        <taxon>Cnidaria</taxon>
        <taxon>Anthozoa</taxon>
        <taxon>Hexacorallia</taxon>
        <taxon>Scleractinia</taxon>
        <taxon>Fungiina</taxon>
        <taxon>Poritidae</taxon>
        <taxon>Porites</taxon>
    </lineage>
</organism>
<evidence type="ECO:0000313" key="3">
    <source>
        <dbReference type="Proteomes" id="UP001159427"/>
    </source>
</evidence>
<proteinExistence type="predicted"/>